<dbReference type="Pfam" id="PF00931">
    <property type="entry name" value="NB-ARC"/>
    <property type="match status" value="1"/>
</dbReference>
<organism evidence="2 3">
    <name type="scientific">Rhynchospora pubera</name>
    <dbReference type="NCBI Taxonomy" id="906938"/>
    <lineage>
        <taxon>Eukaryota</taxon>
        <taxon>Viridiplantae</taxon>
        <taxon>Streptophyta</taxon>
        <taxon>Embryophyta</taxon>
        <taxon>Tracheophyta</taxon>
        <taxon>Spermatophyta</taxon>
        <taxon>Magnoliopsida</taxon>
        <taxon>Liliopsida</taxon>
        <taxon>Poales</taxon>
        <taxon>Cyperaceae</taxon>
        <taxon>Cyperoideae</taxon>
        <taxon>Rhynchosporeae</taxon>
        <taxon>Rhynchospora</taxon>
    </lineage>
</organism>
<dbReference type="GO" id="GO:0043531">
    <property type="term" value="F:ADP binding"/>
    <property type="evidence" value="ECO:0007669"/>
    <property type="project" value="InterPro"/>
</dbReference>
<dbReference type="SUPFAM" id="SSF52540">
    <property type="entry name" value="P-loop containing nucleoside triphosphate hydrolases"/>
    <property type="match status" value="1"/>
</dbReference>
<dbReference type="Proteomes" id="UP001140206">
    <property type="component" value="Chromosome 3"/>
</dbReference>
<dbReference type="InterPro" id="IPR002182">
    <property type="entry name" value="NB-ARC"/>
</dbReference>
<reference evidence="2" key="1">
    <citation type="submission" date="2022-08" db="EMBL/GenBank/DDBJ databases">
        <authorList>
            <person name="Marques A."/>
        </authorList>
    </citation>
    <scope>NUCLEOTIDE SEQUENCE</scope>
    <source>
        <strain evidence="2">RhyPub2mFocal</strain>
        <tissue evidence="2">Leaves</tissue>
    </source>
</reference>
<dbReference type="Gene3D" id="3.40.50.300">
    <property type="entry name" value="P-loop containing nucleotide triphosphate hydrolases"/>
    <property type="match status" value="1"/>
</dbReference>
<evidence type="ECO:0000259" key="1">
    <source>
        <dbReference type="Pfam" id="PF00931"/>
    </source>
</evidence>
<dbReference type="PANTHER" id="PTHR33377:SF62">
    <property type="entry name" value="OS10G0133166 PROTEIN"/>
    <property type="match status" value="1"/>
</dbReference>
<accession>A0AAV8DTI3</accession>
<dbReference type="PANTHER" id="PTHR33377">
    <property type="entry name" value="OS10G0134700 PROTEIN-RELATED"/>
    <property type="match status" value="1"/>
</dbReference>
<dbReference type="PRINTS" id="PR00364">
    <property type="entry name" value="DISEASERSIST"/>
</dbReference>
<feature type="domain" description="NB-ARC" evidence="1">
    <location>
        <begin position="179"/>
        <end position="328"/>
    </location>
</feature>
<protein>
    <submittedName>
        <fullName evidence="2">Disease resistance protein RGA2</fullName>
    </submittedName>
</protein>
<gene>
    <name evidence="2" type="ORF">LUZ62_056792</name>
</gene>
<evidence type="ECO:0000313" key="3">
    <source>
        <dbReference type="Proteomes" id="UP001140206"/>
    </source>
</evidence>
<comment type="caution">
    <text evidence="2">The sequence shown here is derived from an EMBL/GenBank/DDBJ whole genome shotgun (WGS) entry which is preliminary data.</text>
</comment>
<sequence>MGVATSTASILYSGGVEATAGMIVSGGVSSLTSTFGNQEELDVTLSSIRHQLSTIKCAINATRVLRQITDEELLEKRSLIIKAYHFGNYYYRTIKHRHSLPSLVEFEGTENLAIPAAKRRRTIRTFFFGDEDLKKLDCVLKILKHIDVQTFCSMVNTQPERPIKRYLYMDHDRLFNRDKERQQVMNFLFEQSKTGADNVAILPIIGPDGVGKTSLALHCLDDSKVKNHFLKRIDISAGAIAYDKDWLNSPTRMYIEILWQLNRSCRANYGDDENKLIAMLKQELSCERFLLMMDDVYSVDPMVWNSLWNCLRCGKQGSKVLLLGRIRNYKQYEKIVNPQAVIPVILDGFPDDEYLTFFNEHAFGGANPNEYPKLAKMGREIAIKMNGSIWGAKILGELLRDYLTAEFWSYFLKDGVLSSLAARKDVWSVIETMCKLLPKSNLEVFILKLSYSTHPRDEHTTFKELMLLDPDRCTPLIEKGENFGVQFLVTEHVFLNRCTVFTAGCGPPKLREAFSKLWNEARA</sequence>
<proteinExistence type="predicted"/>
<dbReference type="EMBL" id="JAMFTS010000003">
    <property type="protein sequence ID" value="KAJ4772535.1"/>
    <property type="molecule type" value="Genomic_DNA"/>
</dbReference>
<name>A0AAV8DTI3_9POAL</name>
<evidence type="ECO:0000313" key="2">
    <source>
        <dbReference type="EMBL" id="KAJ4772535.1"/>
    </source>
</evidence>
<dbReference type="InterPro" id="IPR027417">
    <property type="entry name" value="P-loop_NTPase"/>
</dbReference>
<dbReference type="AlphaFoldDB" id="A0AAV8DTI3"/>
<keyword evidence="3" id="KW-1185">Reference proteome</keyword>